<name>A0A7W6DK38_9RHOB</name>
<dbReference type="EMBL" id="JACIEJ010000001">
    <property type="protein sequence ID" value="MBB3984202.1"/>
    <property type="molecule type" value="Genomic_DNA"/>
</dbReference>
<dbReference type="AlphaFoldDB" id="A0A7W6DK38"/>
<dbReference type="InterPro" id="IPR006674">
    <property type="entry name" value="HD_domain"/>
</dbReference>
<proteinExistence type="predicted"/>
<gene>
    <name evidence="2" type="ORF">GGQ68_000513</name>
</gene>
<dbReference type="Proteomes" id="UP000541426">
    <property type="component" value="Unassembled WGS sequence"/>
</dbReference>
<dbReference type="Pfam" id="PF01966">
    <property type="entry name" value="HD"/>
    <property type="match status" value="1"/>
</dbReference>
<dbReference type="SUPFAM" id="SSF109604">
    <property type="entry name" value="HD-domain/PDEase-like"/>
    <property type="match status" value="1"/>
</dbReference>
<evidence type="ECO:0000259" key="1">
    <source>
        <dbReference type="Pfam" id="PF01966"/>
    </source>
</evidence>
<keyword evidence="3" id="KW-1185">Reference proteome</keyword>
<comment type="caution">
    <text evidence="2">The sequence shown here is derived from an EMBL/GenBank/DDBJ whole genome shotgun (WGS) entry which is preliminary data.</text>
</comment>
<sequence>MKSYQIVKPDTRQTRQMLEAFPRAAELEPALQTALVTAWVSVLASSTFERIVDVPFSYGSGTSLVDHTNDVTEAGLALMSVAAERWGWQVNRQTLLAVLLLHDLDKPLLMEMREGNDLQTPVAARIPHGVLGALLLAELGLGEAIVAAVATHATNAPVRGPDPEIMILHYADLFAADSALLKTARLPFFRRCG</sequence>
<organism evidence="2 3">
    <name type="scientific">Sagittula marina</name>
    <dbReference type="NCBI Taxonomy" id="943940"/>
    <lineage>
        <taxon>Bacteria</taxon>
        <taxon>Pseudomonadati</taxon>
        <taxon>Pseudomonadota</taxon>
        <taxon>Alphaproteobacteria</taxon>
        <taxon>Rhodobacterales</taxon>
        <taxon>Roseobacteraceae</taxon>
        <taxon>Sagittula</taxon>
    </lineage>
</organism>
<evidence type="ECO:0000313" key="3">
    <source>
        <dbReference type="Proteomes" id="UP000541426"/>
    </source>
</evidence>
<reference evidence="2 3" key="1">
    <citation type="submission" date="2020-08" db="EMBL/GenBank/DDBJ databases">
        <title>Genomic Encyclopedia of Type Strains, Phase IV (KMG-IV): sequencing the most valuable type-strain genomes for metagenomic binning, comparative biology and taxonomic classification.</title>
        <authorList>
            <person name="Goeker M."/>
        </authorList>
    </citation>
    <scope>NUCLEOTIDE SEQUENCE [LARGE SCALE GENOMIC DNA]</scope>
    <source>
        <strain evidence="2 3">DSM 102235</strain>
    </source>
</reference>
<dbReference type="Gene3D" id="1.10.3210.10">
    <property type="entry name" value="Hypothetical protein af1432"/>
    <property type="match status" value="1"/>
</dbReference>
<dbReference type="RefSeq" id="WP_183962812.1">
    <property type="nucleotide sequence ID" value="NZ_BAABBZ010000012.1"/>
</dbReference>
<evidence type="ECO:0000313" key="2">
    <source>
        <dbReference type="EMBL" id="MBB3984202.1"/>
    </source>
</evidence>
<accession>A0A7W6DK38</accession>
<protein>
    <recommendedName>
        <fullName evidence="1">HD domain-containing protein</fullName>
    </recommendedName>
</protein>
<feature type="domain" description="HD" evidence="1">
    <location>
        <begin position="78"/>
        <end position="176"/>
    </location>
</feature>